<keyword evidence="1" id="KW-1133">Transmembrane helix</keyword>
<accession>A0A934Q407</accession>
<proteinExistence type="predicted"/>
<sequence length="242" mass="27082">MNPHGTVTTEASPPAVRISSGGMKMLIAAFGAIALLPLLNFSVLAWNSLTLDMRAYAEPVVLGQMGDFFGGHTAAFSGLLSVALVLYFQRAQLEATQRSSDLQSILTIYQHYGQTCGVGRDFEDILKSVAEGHRRWSIRESFSLIDARSALEKHRQNQVKAEFQDLVQRCARIDLDVESYRNIARNAGSLLLDKRLDSAKRQAIWQLYELLREAPVQLLAQSGTLHERFRAERLRFAAEHAH</sequence>
<feature type="transmembrane region" description="Helical" evidence="1">
    <location>
        <begin position="69"/>
        <end position="88"/>
    </location>
</feature>
<comment type="caution">
    <text evidence="2">The sequence shown here is derived from an EMBL/GenBank/DDBJ whole genome shotgun (WGS) entry which is preliminary data.</text>
</comment>
<dbReference type="Proteomes" id="UP000617041">
    <property type="component" value="Unassembled WGS sequence"/>
</dbReference>
<reference evidence="2" key="1">
    <citation type="submission" date="2020-12" db="EMBL/GenBank/DDBJ databases">
        <title>Ramlibacter sp. nov., isolated from a freshwater alga, Cryptomonas.</title>
        <authorList>
            <person name="Kim H.M."/>
            <person name="Jeon C.O."/>
        </authorList>
    </citation>
    <scope>NUCLEOTIDE SEQUENCE</scope>
    <source>
        <strain evidence="2">CrO1</strain>
    </source>
</reference>
<gene>
    <name evidence="2" type="ORF">I8E28_14505</name>
</gene>
<evidence type="ECO:0000256" key="1">
    <source>
        <dbReference type="SAM" id="Phobius"/>
    </source>
</evidence>
<keyword evidence="3" id="KW-1185">Reference proteome</keyword>
<name>A0A934Q407_9BURK</name>
<dbReference type="RefSeq" id="WP_200788753.1">
    <property type="nucleotide sequence ID" value="NZ_JAEDAO010000001.1"/>
</dbReference>
<evidence type="ECO:0000313" key="2">
    <source>
        <dbReference type="EMBL" id="MBK0393807.1"/>
    </source>
</evidence>
<dbReference type="AlphaFoldDB" id="A0A934Q407"/>
<keyword evidence="1" id="KW-0812">Transmembrane</keyword>
<keyword evidence="1" id="KW-0472">Membrane</keyword>
<feature type="transmembrane region" description="Helical" evidence="1">
    <location>
        <begin position="26"/>
        <end position="49"/>
    </location>
</feature>
<organism evidence="2 3">
    <name type="scientific">Ramlibacter algicola</name>
    <dbReference type="NCBI Taxonomy" id="2795217"/>
    <lineage>
        <taxon>Bacteria</taxon>
        <taxon>Pseudomonadati</taxon>
        <taxon>Pseudomonadota</taxon>
        <taxon>Betaproteobacteria</taxon>
        <taxon>Burkholderiales</taxon>
        <taxon>Comamonadaceae</taxon>
        <taxon>Ramlibacter</taxon>
    </lineage>
</organism>
<protein>
    <submittedName>
        <fullName evidence="2">Uncharacterized protein</fullName>
    </submittedName>
</protein>
<dbReference type="EMBL" id="JAEDAO010000001">
    <property type="protein sequence ID" value="MBK0393807.1"/>
    <property type="molecule type" value="Genomic_DNA"/>
</dbReference>
<evidence type="ECO:0000313" key="3">
    <source>
        <dbReference type="Proteomes" id="UP000617041"/>
    </source>
</evidence>